<dbReference type="EMBL" id="BARU01011455">
    <property type="protein sequence ID" value="GAH45033.1"/>
    <property type="molecule type" value="Genomic_DNA"/>
</dbReference>
<name>X1HIC0_9ZZZZ</name>
<sequence length="75" mass="8211">MQYVNELKVEEIELRIAPIKGEGKSSFTVPVNDEKVAVEYLVAGGRHTVKIGDSKVRFNITVLGNRDVDISPAGL</sequence>
<protein>
    <submittedName>
        <fullName evidence="1">Uncharacterized protein</fullName>
    </submittedName>
</protein>
<proteinExistence type="predicted"/>
<reference evidence="1" key="1">
    <citation type="journal article" date="2014" name="Front. Microbiol.">
        <title>High frequency of phylogenetically diverse reductive dehalogenase-homologous genes in deep subseafloor sedimentary metagenomes.</title>
        <authorList>
            <person name="Kawai M."/>
            <person name="Futagami T."/>
            <person name="Toyoda A."/>
            <person name="Takaki Y."/>
            <person name="Nishi S."/>
            <person name="Hori S."/>
            <person name="Arai W."/>
            <person name="Tsubouchi T."/>
            <person name="Morono Y."/>
            <person name="Uchiyama I."/>
            <person name="Ito T."/>
            <person name="Fujiyama A."/>
            <person name="Inagaki F."/>
            <person name="Takami H."/>
        </authorList>
    </citation>
    <scope>NUCLEOTIDE SEQUENCE</scope>
    <source>
        <strain evidence="1">Expedition CK06-06</strain>
    </source>
</reference>
<comment type="caution">
    <text evidence="1">The sequence shown here is derived from an EMBL/GenBank/DDBJ whole genome shotgun (WGS) entry which is preliminary data.</text>
</comment>
<organism evidence="1">
    <name type="scientific">marine sediment metagenome</name>
    <dbReference type="NCBI Taxonomy" id="412755"/>
    <lineage>
        <taxon>unclassified sequences</taxon>
        <taxon>metagenomes</taxon>
        <taxon>ecological metagenomes</taxon>
    </lineage>
</organism>
<dbReference type="AlphaFoldDB" id="X1HIC0"/>
<accession>X1HIC0</accession>
<evidence type="ECO:0000313" key="1">
    <source>
        <dbReference type="EMBL" id="GAH45033.1"/>
    </source>
</evidence>
<gene>
    <name evidence="1" type="ORF">S03H2_21504</name>
</gene>